<accession>A0A2T6C7I9</accession>
<sequence>MLFVFLAVTIGCLYATFRYRKPWMLTIPFLTLFGYMIVQIVMVPLDFMETVRFIFSLR</sequence>
<evidence type="ECO:0000313" key="3">
    <source>
        <dbReference type="Proteomes" id="UP000244240"/>
    </source>
</evidence>
<evidence type="ECO:0000313" key="2">
    <source>
        <dbReference type="EMBL" id="PTX64277.1"/>
    </source>
</evidence>
<organism evidence="2 3">
    <name type="scientific">Melghirimyces profundicolus</name>
    <dbReference type="NCBI Taxonomy" id="1242148"/>
    <lineage>
        <taxon>Bacteria</taxon>
        <taxon>Bacillati</taxon>
        <taxon>Bacillota</taxon>
        <taxon>Bacilli</taxon>
        <taxon>Bacillales</taxon>
        <taxon>Thermoactinomycetaceae</taxon>
        <taxon>Melghirimyces</taxon>
    </lineage>
</organism>
<evidence type="ECO:0000256" key="1">
    <source>
        <dbReference type="SAM" id="Phobius"/>
    </source>
</evidence>
<dbReference type="Proteomes" id="UP000244240">
    <property type="component" value="Unassembled WGS sequence"/>
</dbReference>
<comment type="caution">
    <text evidence="2">The sequence shown here is derived from an EMBL/GenBank/DDBJ whole genome shotgun (WGS) entry which is preliminary data.</text>
</comment>
<keyword evidence="1" id="KW-0472">Membrane</keyword>
<dbReference type="AlphaFoldDB" id="A0A2T6C7I9"/>
<proteinExistence type="predicted"/>
<keyword evidence="1" id="KW-0812">Transmembrane</keyword>
<keyword evidence="1" id="KW-1133">Transmembrane helix</keyword>
<protein>
    <submittedName>
        <fullName evidence="2">Uncharacterized protein</fullName>
    </submittedName>
</protein>
<dbReference type="EMBL" id="QBKR01000003">
    <property type="protein sequence ID" value="PTX64277.1"/>
    <property type="molecule type" value="Genomic_DNA"/>
</dbReference>
<name>A0A2T6C7I9_9BACL</name>
<dbReference type="RefSeq" id="WP_170109460.1">
    <property type="nucleotide sequence ID" value="NZ_QBKR01000003.1"/>
</dbReference>
<gene>
    <name evidence="2" type="ORF">C8P63_10360</name>
</gene>
<feature type="transmembrane region" description="Helical" evidence="1">
    <location>
        <begin position="28"/>
        <end position="48"/>
    </location>
</feature>
<reference evidence="2 3" key="1">
    <citation type="submission" date="2018-04" db="EMBL/GenBank/DDBJ databases">
        <title>Genomic Encyclopedia of Archaeal and Bacterial Type Strains, Phase II (KMG-II): from individual species to whole genera.</title>
        <authorList>
            <person name="Goeker M."/>
        </authorList>
    </citation>
    <scope>NUCLEOTIDE SEQUENCE [LARGE SCALE GENOMIC DNA]</scope>
    <source>
        <strain evidence="2 3">DSM 45787</strain>
    </source>
</reference>
<keyword evidence="3" id="KW-1185">Reference proteome</keyword>